<reference evidence="8 9" key="1">
    <citation type="submission" date="2024-01" db="EMBL/GenBank/DDBJ databases">
        <title>Seven novel Bacillus-like species.</title>
        <authorList>
            <person name="Liu G."/>
        </authorList>
    </citation>
    <scope>NUCLEOTIDE SEQUENCE [LARGE SCALE GENOMIC DNA]</scope>
    <source>
        <strain evidence="8 9">FJAT-51639</strain>
    </source>
</reference>
<organism evidence="8 9">
    <name type="scientific">Bacillus bruguierae</name>
    <dbReference type="NCBI Taxonomy" id="3127667"/>
    <lineage>
        <taxon>Bacteria</taxon>
        <taxon>Bacillati</taxon>
        <taxon>Bacillota</taxon>
        <taxon>Bacilli</taxon>
        <taxon>Bacillales</taxon>
        <taxon>Bacillaceae</taxon>
        <taxon>Bacillus</taxon>
    </lineage>
</organism>
<comment type="subcellular location">
    <subcellularLocation>
        <location evidence="1">Membrane</location>
        <topology evidence="1">Multi-pass membrane protein</topology>
    </subcellularLocation>
</comment>
<evidence type="ECO:0000256" key="3">
    <source>
        <dbReference type="ARBA" id="ARBA00022692"/>
    </source>
</evidence>
<dbReference type="InterPro" id="IPR051401">
    <property type="entry name" value="GtrA_CellWall_Glycosyl"/>
</dbReference>
<dbReference type="EMBL" id="JBAWSX010000017">
    <property type="protein sequence ID" value="MEI4803728.1"/>
    <property type="molecule type" value="Genomic_DNA"/>
</dbReference>
<evidence type="ECO:0000256" key="6">
    <source>
        <dbReference type="SAM" id="Phobius"/>
    </source>
</evidence>
<dbReference type="Proteomes" id="UP001372526">
    <property type="component" value="Unassembled WGS sequence"/>
</dbReference>
<evidence type="ECO:0000256" key="4">
    <source>
        <dbReference type="ARBA" id="ARBA00022989"/>
    </source>
</evidence>
<feature type="domain" description="GtrA/DPMS transmembrane" evidence="7">
    <location>
        <begin position="10"/>
        <end position="121"/>
    </location>
</feature>
<feature type="transmembrane region" description="Helical" evidence="6">
    <location>
        <begin position="104"/>
        <end position="122"/>
    </location>
</feature>
<evidence type="ECO:0000259" key="7">
    <source>
        <dbReference type="Pfam" id="PF04138"/>
    </source>
</evidence>
<evidence type="ECO:0000256" key="2">
    <source>
        <dbReference type="ARBA" id="ARBA00009399"/>
    </source>
</evidence>
<dbReference type="Pfam" id="PF04138">
    <property type="entry name" value="GtrA_DPMS_TM"/>
    <property type="match status" value="1"/>
</dbReference>
<dbReference type="PANTHER" id="PTHR38459">
    <property type="entry name" value="PROPHAGE BACTOPRENOL-LINKED GLUCOSE TRANSLOCASE HOMOLOG"/>
    <property type="match status" value="1"/>
</dbReference>
<comment type="similarity">
    <text evidence="2">Belongs to the GtrA family.</text>
</comment>
<keyword evidence="4 6" id="KW-1133">Transmembrane helix</keyword>
<gene>
    <name evidence="8" type="ORF">WAZ07_21275</name>
</gene>
<evidence type="ECO:0000256" key="5">
    <source>
        <dbReference type="ARBA" id="ARBA00023136"/>
    </source>
</evidence>
<accession>A0ABU8FM12</accession>
<dbReference type="RefSeq" id="WP_336474039.1">
    <property type="nucleotide sequence ID" value="NZ_JBAWSX010000017.1"/>
</dbReference>
<evidence type="ECO:0000313" key="8">
    <source>
        <dbReference type="EMBL" id="MEI4803728.1"/>
    </source>
</evidence>
<dbReference type="PANTHER" id="PTHR38459:SF1">
    <property type="entry name" value="PROPHAGE BACTOPRENOL-LINKED GLUCOSE TRANSLOCASE HOMOLOG"/>
    <property type="match status" value="1"/>
</dbReference>
<keyword evidence="5 6" id="KW-0472">Membrane</keyword>
<evidence type="ECO:0000313" key="9">
    <source>
        <dbReference type="Proteomes" id="UP001372526"/>
    </source>
</evidence>
<feature type="transmembrane region" description="Helical" evidence="6">
    <location>
        <begin position="39"/>
        <end position="61"/>
    </location>
</feature>
<name>A0ABU8FM12_9BACI</name>
<comment type="caution">
    <text evidence="8">The sequence shown here is derived from an EMBL/GenBank/DDBJ whole genome shotgun (WGS) entry which is preliminary data.</text>
</comment>
<sequence>MNNNYKQIARFVLVGCMNTLNYWLLYLLFTHAFHFHTLTAHSIAFIVSMIGSFFMNTYFTYRTKVTLKKFFQFPLTYIINFIITTISIYVLVDILNLNKDIAPLISSVIAIPFTFAISKKILVTKKEAAM</sequence>
<feature type="transmembrane region" description="Helical" evidence="6">
    <location>
        <begin position="73"/>
        <end position="92"/>
    </location>
</feature>
<keyword evidence="9" id="KW-1185">Reference proteome</keyword>
<protein>
    <submittedName>
        <fullName evidence="8">GtrA family protein</fullName>
    </submittedName>
</protein>
<evidence type="ECO:0000256" key="1">
    <source>
        <dbReference type="ARBA" id="ARBA00004141"/>
    </source>
</evidence>
<dbReference type="InterPro" id="IPR007267">
    <property type="entry name" value="GtrA_DPMS_TM"/>
</dbReference>
<proteinExistence type="inferred from homology"/>
<feature type="transmembrane region" description="Helical" evidence="6">
    <location>
        <begin position="12"/>
        <end position="33"/>
    </location>
</feature>
<keyword evidence="3 6" id="KW-0812">Transmembrane</keyword>